<dbReference type="AlphaFoldDB" id="A0A1F6GEZ0"/>
<dbReference type="SUPFAM" id="SSF55874">
    <property type="entry name" value="ATPase domain of HSP90 chaperone/DNA topoisomerase II/histidine kinase"/>
    <property type="match status" value="1"/>
</dbReference>
<accession>A0A1F6GEZ0</accession>
<evidence type="ECO:0000256" key="4">
    <source>
        <dbReference type="ARBA" id="ARBA00023012"/>
    </source>
</evidence>
<dbReference type="InterPro" id="IPR036890">
    <property type="entry name" value="HATPase_C_sf"/>
</dbReference>
<organism evidence="9 10">
    <name type="scientific">Candidatus Lambdaproteobacteria bacterium RIFOXYD2_FULL_50_16</name>
    <dbReference type="NCBI Taxonomy" id="1817772"/>
    <lineage>
        <taxon>Bacteria</taxon>
        <taxon>Pseudomonadati</taxon>
        <taxon>Pseudomonadota</taxon>
        <taxon>Candidatus Lambdaproteobacteria</taxon>
    </lineage>
</organism>
<dbReference type="Gene3D" id="3.30.565.10">
    <property type="entry name" value="Histidine kinase-like ATPase, C-terminal domain"/>
    <property type="match status" value="1"/>
</dbReference>
<dbReference type="SMART" id="SM00448">
    <property type="entry name" value="REC"/>
    <property type="match status" value="1"/>
</dbReference>
<dbReference type="Gene3D" id="1.10.287.130">
    <property type="match status" value="1"/>
</dbReference>
<evidence type="ECO:0000256" key="6">
    <source>
        <dbReference type="SAM" id="Phobius"/>
    </source>
</evidence>
<dbReference type="InterPro" id="IPR004358">
    <property type="entry name" value="Sig_transdc_His_kin-like_C"/>
</dbReference>
<reference evidence="9 10" key="1">
    <citation type="journal article" date="2016" name="Nat. Commun.">
        <title>Thousands of microbial genomes shed light on interconnected biogeochemical processes in an aquifer system.</title>
        <authorList>
            <person name="Anantharaman K."/>
            <person name="Brown C.T."/>
            <person name="Hug L.A."/>
            <person name="Sharon I."/>
            <person name="Castelle C.J."/>
            <person name="Probst A.J."/>
            <person name="Thomas B.C."/>
            <person name="Singh A."/>
            <person name="Wilkins M.J."/>
            <person name="Karaoz U."/>
            <person name="Brodie E.L."/>
            <person name="Williams K.H."/>
            <person name="Hubbard S.S."/>
            <person name="Banfield J.F."/>
        </authorList>
    </citation>
    <scope>NUCLEOTIDE SEQUENCE [LARGE SCALE GENOMIC DNA]</scope>
</reference>
<feature type="modified residue" description="4-aspartylphosphate" evidence="5">
    <location>
        <position position="498"/>
    </location>
</feature>
<evidence type="ECO:0000259" key="7">
    <source>
        <dbReference type="PROSITE" id="PS50109"/>
    </source>
</evidence>
<dbReference type="InterPro" id="IPR011006">
    <property type="entry name" value="CheY-like_superfamily"/>
</dbReference>
<dbReference type="CDD" id="cd00082">
    <property type="entry name" value="HisKA"/>
    <property type="match status" value="1"/>
</dbReference>
<evidence type="ECO:0000256" key="1">
    <source>
        <dbReference type="ARBA" id="ARBA00000085"/>
    </source>
</evidence>
<sequence length="584" mass="63684">MKSKKHLFELTLCLTLGLVVFLLASSLEFFESKNRAAETGFWEAEEFVLLLLSLLGGFGLFNWHRLRALLAQSQLTQQNEVQILLDRQKTDHAKNLFFNTLGHSLRSPLGAVNSITQLLQQPQSLDADGPAMVEALARNTGELNEVVANLLEYVELESTPIVLVQEPFGLIELLNNQVNPFANLAAAKGLLFYFDVPTLPKSLLLGDPQRLALVLRNLLSNALNFTEDGQICLAVAPPPHSLEGQISYEFKIIDSGMGVNQRGPLFDSAHLSPPSTSGTGLGILIARQIIQAMGGKLKVEPAPQGGSIFSFTLSFAKGPNYPTPPLNVLRTLVYEPNPGLASVAHKALTFGVCCQQEQTFLNLATQGNFDQLVIEGFFDPEKGLDLARQLAERIPHKPRLFLKSPRFVLAPEEAHWITSAQNHPLPVGFFNDLNLDAKEQKSATPQGPRVLLVDSNPTDRTILGRHLQALGAQVTLANSGSRAIIELEDRPYDLMLIDLDLPEMNGRETLAMIKKRISAPMPKTVGISKLSEAEGKFLAKSMAIDGFLAKPVTLSGITELLIRLNLQSPPKNSTSPLGAGNLVG</sequence>
<dbReference type="InterPro" id="IPR001789">
    <property type="entry name" value="Sig_transdc_resp-reg_receiver"/>
</dbReference>
<evidence type="ECO:0000259" key="8">
    <source>
        <dbReference type="PROSITE" id="PS50110"/>
    </source>
</evidence>
<dbReference type="PRINTS" id="PR00344">
    <property type="entry name" value="BCTRLSENSOR"/>
</dbReference>
<dbReference type="EC" id="2.7.13.3" evidence="2"/>
<dbReference type="Pfam" id="PF00512">
    <property type="entry name" value="HisKA"/>
    <property type="match status" value="1"/>
</dbReference>
<evidence type="ECO:0000256" key="5">
    <source>
        <dbReference type="PROSITE-ProRule" id="PRU00169"/>
    </source>
</evidence>
<dbReference type="Proteomes" id="UP000178449">
    <property type="component" value="Unassembled WGS sequence"/>
</dbReference>
<dbReference type="InterPro" id="IPR003594">
    <property type="entry name" value="HATPase_dom"/>
</dbReference>
<keyword evidence="4" id="KW-0902">Two-component regulatory system</keyword>
<comment type="caution">
    <text evidence="9">The sequence shown here is derived from an EMBL/GenBank/DDBJ whole genome shotgun (WGS) entry which is preliminary data.</text>
</comment>
<dbReference type="Pfam" id="PF02518">
    <property type="entry name" value="HATPase_c"/>
    <property type="match status" value="1"/>
</dbReference>
<dbReference type="InterPro" id="IPR005467">
    <property type="entry name" value="His_kinase_dom"/>
</dbReference>
<dbReference type="Pfam" id="PF00072">
    <property type="entry name" value="Response_reg"/>
    <property type="match status" value="1"/>
</dbReference>
<keyword evidence="6" id="KW-0472">Membrane</keyword>
<dbReference type="SMART" id="SM00387">
    <property type="entry name" value="HATPase_c"/>
    <property type="match status" value="1"/>
</dbReference>
<dbReference type="EMBL" id="MFNE01000010">
    <property type="protein sequence ID" value="OGG96680.1"/>
    <property type="molecule type" value="Genomic_DNA"/>
</dbReference>
<evidence type="ECO:0000313" key="10">
    <source>
        <dbReference type="Proteomes" id="UP000178449"/>
    </source>
</evidence>
<dbReference type="InterPro" id="IPR036097">
    <property type="entry name" value="HisK_dim/P_sf"/>
</dbReference>
<protein>
    <recommendedName>
        <fullName evidence="2">histidine kinase</fullName>
        <ecNumber evidence="2">2.7.13.3</ecNumber>
    </recommendedName>
</protein>
<dbReference type="SUPFAM" id="SSF47384">
    <property type="entry name" value="Homodimeric domain of signal transducing histidine kinase"/>
    <property type="match status" value="1"/>
</dbReference>
<comment type="catalytic activity">
    <reaction evidence="1">
        <text>ATP + protein L-histidine = ADP + protein N-phospho-L-histidine.</text>
        <dbReference type="EC" id="2.7.13.3"/>
    </reaction>
</comment>
<keyword evidence="3 5" id="KW-0597">Phosphoprotein</keyword>
<dbReference type="PROSITE" id="PS50109">
    <property type="entry name" value="HIS_KIN"/>
    <property type="match status" value="1"/>
</dbReference>
<feature type="transmembrane region" description="Helical" evidence="6">
    <location>
        <begin position="7"/>
        <end position="27"/>
    </location>
</feature>
<dbReference type="PANTHER" id="PTHR45339">
    <property type="entry name" value="HYBRID SIGNAL TRANSDUCTION HISTIDINE KINASE J"/>
    <property type="match status" value="1"/>
</dbReference>
<dbReference type="SMART" id="SM00388">
    <property type="entry name" value="HisKA"/>
    <property type="match status" value="1"/>
</dbReference>
<dbReference type="PROSITE" id="PS50110">
    <property type="entry name" value="RESPONSE_REGULATORY"/>
    <property type="match status" value="1"/>
</dbReference>
<dbReference type="CDD" id="cd17546">
    <property type="entry name" value="REC_hyHK_CKI1_RcsC-like"/>
    <property type="match status" value="1"/>
</dbReference>
<dbReference type="GO" id="GO:0000155">
    <property type="term" value="F:phosphorelay sensor kinase activity"/>
    <property type="evidence" value="ECO:0007669"/>
    <property type="project" value="InterPro"/>
</dbReference>
<dbReference type="SUPFAM" id="SSF52172">
    <property type="entry name" value="CheY-like"/>
    <property type="match status" value="1"/>
</dbReference>
<gene>
    <name evidence="9" type="ORF">A2527_03745</name>
</gene>
<name>A0A1F6GEZ0_9PROT</name>
<feature type="domain" description="Histidine kinase" evidence="7">
    <location>
        <begin position="100"/>
        <end position="317"/>
    </location>
</feature>
<proteinExistence type="predicted"/>
<evidence type="ECO:0000256" key="2">
    <source>
        <dbReference type="ARBA" id="ARBA00012438"/>
    </source>
</evidence>
<feature type="domain" description="Response regulatory" evidence="8">
    <location>
        <begin position="449"/>
        <end position="565"/>
    </location>
</feature>
<dbReference type="InterPro" id="IPR003661">
    <property type="entry name" value="HisK_dim/P_dom"/>
</dbReference>
<evidence type="ECO:0000256" key="3">
    <source>
        <dbReference type="ARBA" id="ARBA00022553"/>
    </source>
</evidence>
<keyword evidence="6" id="KW-1133">Transmembrane helix</keyword>
<dbReference type="STRING" id="1817772.A2527_03745"/>
<keyword evidence="6" id="KW-0812">Transmembrane</keyword>
<dbReference type="Gene3D" id="3.40.50.2300">
    <property type="match status" value="1"/>
</dbReference>
<evidence type="ECO:0000313" key="9">
    <source>
        <dbReference type="EMBL" id="OGG96680.1"/>
    </source>
</evidence>
<dbReference type="PANTHER" id="PTHR45339:SF1">
    <property type="entry name" value="HYBRID SIGNAL TRANSDUCTION HISTIDINE KINASE J"/>
    <property type="match status" value="1"/>
</dbReference>